<evidence type="ECO:0000313" key="9">
    <source>
        <dbReference type="EMBL" id="SHG20776.1"/>
    </source>
</evidence>
<proteinExistence type="predicted"/>
<name>A0A1M5HXR1_9FLAO</name>
<feature type="transmembrane region" description="Helical" evidence="6">
    <location>
        <begin position="49"/>
        <end position="66"/>
    </location>
</feature>
<keyword evidence="10" id="KW-1185">Reference proteome</keyword>
<dbReference type="InterPro" id="IPR045062">
    <property type="entry name" value="Cyt_c_biogenesis_CcsA/CcmC"/>
</dbReference>
<feature type="transmembrane region" description="Helical" evidence="6">
    <location>
        <begin position="873"/>
        <end position="899"/>
    </location>
</feature>
<evidence type="ECO:0000256" key="6">
    <source>
        <dbReference type="SAM" id="Phobius"/>
    </source>
</evidence>
<feature type="transmembrane region" description="Helical" evidence="6">
    <location>
        <begin position="834"/>
        <end position="853"/>
    </location>
</feature>
<evidence type="ECO:0000256" key="5">
    <source>
        <dbReference type="ARBA" id="ARBA00023136"/>
    </source>
</evidence>
<feature type="transmembrane region" description="Helical" evidence="6">
    <location>
        <begin position="811"/>
        <end position="827"/>
    </location>
</feature>
<keyword evidence="3" id="KW-0201">Cytochrome c-type biogenesis</keyword>
<dbReference type="Proteomes" id="UP000184532">
    <property type="component" value="Unassembled WGS sequence"/>
</dbReference>
<keyword evidence="4 6" id="KW-1133">Transmembrane helix</keyword>
<sequence>MRHLYRIFSSPQLALLLLVVFATAMGIATFVENDFGTATAWVKIYNAKWFELVILGLACCFAANIFKYKLWRKDKWAILLFHLAFIIIILGAGITRYHSYGGIMRIREGASSNTIISDQNYLQVHISKNQKTTHLEKEIYFSPLKDNSFSMQTHLDGNTIRISHKEFVADATPEIIDDPEEGLPLLQLVVTSGNGRETLFLKKGEKEEIGSHKHKIGFETKGSDIINILEKEGVFQVHSPHPMDFFVMAGQTAGTIKEDTLQTLQLRTLYRSGDFSFVPLSFHPSGKIALVSTSEKPKDNDQTKDDALALNVDVNGKTKEATLLYREGFLPTTHELMVDDVILSLSYGAKPISTPFSIKLNDFQLERYPGSESPSAYASEVTVIDGAIATPFRIFMNNVLDHGGYRFYQASYDTDEKGTVLSVNHDVIGTNVTYLGYFLMMIGMFFTLFGKKSRFAYINKKLRKLKRKEQQLVTLLLFGFLSPQLPGQEKKDIVPISVLVSQQQIDQQHADLFGRLMVQDLDGRIKPINTLASEFLRKVSRKPYYKFNGEQQRIRLDANQVFLAMHVAPKAWQHIPIIKIDSKKGGEFFAKLKINDDDFIAFDDLINPKGEYVLTKVVEAANAKKPAEQNEFDKEVLKVDERFNILFNIFSGNYLKIFPNSLDIKDTWFSYTHHFEDFPPEDARFVQTIIPNYFNDVVKQQWAAATEKLSYIDTYQATLGNHIIPNDQRVEAELWYNQMNLNFWLFQVFFTLGLIMLFLALAKIFIQKSVINVLWNTMIILSLIGFLVFTGNIMLRWYVAQHAPWSNGYEMLVFVAWVLMFCGLLTYRKSDFALPLSTLFTGSLLFVSYLDWLSPEITNLMPVLKSFWLKVHVATIVSSYAPLALSAILGLMVLLLMIFKTKSKGATIDLKIQELTYINEISMTIGLFVLAVGTFLGGIWANESWGRYWAWDPKETWALISIIIYAIVLHLRFVPSLKSTYVLNAASVIAFGSIIMTSFGVNYYLSGLHSYAAGDPLPIPTFIYVLAIVVISVCLLAYVRNGQHSERGKLETSEVN</sequence>
<dbReference type="GO" id="GO:0020037">
    <property type="term" value="F:heme binding"/>
    <property type="evidence" value="ECO:0007669"/>
    <property type="project" value="InterPro"/>
</dbReference>
<organism evidence="9 10">
    <name type="scientific">Flagellimonas flava</name>
    <dbReference type="NCBI Taxonomy" id="570519"/>
    <lineage>
        <taxon>Bacteria</taxon>
        <taxon>Pseudomonadati</taxon>
        <taxon>Bacteroidota</taxon>
        <taxon>Flavobacteriia</taxon>
        <taxon>Flavobacteriales</taxon>
        <taxon>Flavobacteriaceae</taxon>
        <taxon>Flagellimonas</taxon>
    </lineage>
</organism>
<feature type="transmembrane region" description="Helical" evidence="6">
    <location>
        <begin position="78"/>
        <end position="97"/>
    </location>
</feature>
<evidence type="ECO:0000256" key="4">
    <source>
        <dbReference type="ARBA" id="ARBA00022989"/>
    </source>
</evidence>
<accession>A0A1M5HXR1</accession>
<dbReference type="RefSeq" id="WP_073176128.1">
    <property type="nucleotide sequence ID" value="NZ_FQWL01000001.1"/>
</dbReference>
<dbReference type="GO" id="GO:0005886">
    <property type="term" value="C:plasma membrane"/>
    <property type="evidence" value="ECO:0007669"/>
    <property type="project" value="TreeGrafter"/>
</dbReference>
<evidence type="ECO:0000256" key="1">
    <source>
        <dbReference type="ARBA" id="ARBA00004141"/>
    </source>
</evidence>
<keyword evidence="5 6" id="KW-0472">Membrane</keyword>
<feature type="transmembrane region" description="Helical" evidence="6">
    <location>
        <begin position="778"/>
        <end position="799"/>
    </location>
</feature>
<dbReference type="AlphaFoldDB" id="A0A1M5HXR1"/>
<feature type="transmembrane region" description="Helical" evidence="6">
    <location>
        <begin position="432"/>
        <end position="450"/>
    </location>
</feature>
<evidence type="ECO:0000259" key="7">
    <source>
        <dbReference type="Pfam" id="PF01578"/>
    </source>
</evidence>
<evidence type="ECO:0000313" key="10">
    <source>
        <dbReference type="Proteomes" id="UP000184532"/>
    </source>
</evidence>
<dbReference type="PANTHER" id="PTHR30071">
    <property type="entry name" value="HEME EXPORTER PROTEIN C"/>
    <property type="match status" value="1"/>
</dbReference>
<dbReference type="PANTHER" id="PTHR30071:SF1">
    <property type="entry name" value="CYTOCHROME B_B6 PROTEIN-RELATED"/>
    <property type="match status" value="1"/>
</dbReference>
<feature type="transmembrane region" description="Helical" evidence="6">
    <location>
        <begin position="744"/>
        <end position="766"/>
    </location>
</feature>
<evidence type="ECO:0000256" key="3">
    <source>
        <dbReference type="ARBA" id="ARBA00022748"/>
    </source>
</evidence>
<evidence type="ECO:0000259" key="8">
    <source>
        <dbReference type="Pfam" id="PF05140"/>
    </source>
</evidence>
<feature type="transmembrane region" description="Helical" evidence="6">
    <location>
        <begin position="471"/>
        <end position="487"/>
    </location>
</feature>
<feature type="domain" description="Cytochrome c assembly protein" evidence="7">
    <location>
        <begin position="805"/>
        <end position="1009"/>
    </location>
</feature>
<reference evidence="10" key="1">
    <citation type="submission" date="2016-11" db="EMBL/GenBank/DDBJ databases">
        <authorList>
            <person name="Varghese N."/>
            <person name="Submissions S."/>
        </authorList>
    </citation>
    <scope>NUCLEOTIDE SEQUENCE [LARGE SCALE GENOMIC DNA]</scope>
    <source>
        <strain evidence="10">DSM 22638</strain>
    </source>
</reference>
<feature type="transmembrane region" description="Helical" evidence="6">
    <location>
        <begin position="920"/>
        <end position="941"/>
    </location>
</feature>
<comment type="subcellular location">
    <subcellularLocation>
        <location evidence="1">Membrane</location>
        <topology evidence="1">Multi-pass membrane protein</topology>
    </subcellularLocation>
</comment>
<dbReference type="Pfam" id="PF05140">
    <property type="entry name" value="ResB"/>
    <property type="match status" value="1"/>
</dbReference>
<dbReference type="InterPro" id="IPR002541">
    <property type="entry name" value="Cyt_c_assembly"/>
</dbReference>
<protein>
    <submittedName>
        <fullName evidence="9">Cytochrome c-type biogenesis protein CcsB</fullName>
    </submittedName>
</protein>
<gene>
    <name evidence="9" type="ORF">SAMN04488116_0283</name>
</gene>
<feature type="transmembrane region" description="Helical" evidence="6">
    <location>
        <begin position="956"/>
        <end position="974"/>
    </location>
</feature>
<evidence type="ECO:0000256" key="2">
    <source>
        <dbReference type="ARBA" id="ARBA00022692"/>
    </source>
</evidence>
<dbReference type="InterPro" id="IPR007816">
    <property type="entry name" value="ResB-like_domain"/>
</dbReference>
<dbReference type="Pfam" id="PF01578">
    <property type="entry name" value="Cytochrom_C_asm"/>
    <property type="match status" value="1"/>
</dbReference>
<dbReference type="EMBL" id="FQWL01000001">
    <property type="protein sequence ID" value="SHG20776.1"/>
    <property type="molecule type" value="Genomic_DNA"/>
</dbReference>
<feature type="domain" description="ResB-like" evidence="8">
    <location>
        <begin position="342"/>
        <end position="420"/>
    </location>
</feature>
<dbReference type="STRING" id="570519.SAMN04488116_0283"/>
<dbReference type="GO" id="GO:0017004">
    <property type="term" value="P:cytochrome complex assembly"/>
    <property type="evidence" value="ECO:0007669"/>
    <property type="project" value="UniProtKB-KW"/>
</dbReference>
<keyword evidence="2 6" id="KW-0812">Transmembrane</keyword>
<feature type="transmembrane region" description="Helical" evidence="6">
    <location>
        <begin position="1017"/>
        <end position="1039"/>
    </location>
</feature>
<feature type="transmembrane region" description="Helical" evidence="6">
    <location>
        <begin position="981"/>
        <end position="1005"/>
    </location>
</feature>